<keyword evidence="1" id="KW-1133">Transmembrane helix</keyword>
<dbReference type="EMBL" id="ML992748">
    <property type="protein sequence ID" value="KAF2206190.1"/>
    <property type="molecule type" value="Genomic_DNA"/>
</dbReference>
<evidence type="ECO:0000256" key="1">
    <source>
        <dbReference type="SAM" id="Phobius"/>
    </source>
</evidence>
<protein>
    <submittedName>
        <fullName evidence="2">Uncharacterized protein</fullName>
    </submittedName>
</protein>
<gene>
    <name evidence="2" type="ORF">CERZMDRAFT_89491</name>
</gene>
<keyword evidence="1" id="KW-0812">Transmembrane</keyword>
<keyword evidence="3" id="KW-1185">Reference proteome</keyword>
<reference evidence="2" key="1">
    <citation type="journal article" date="2020" name="Stud. Mycol.">
        <title>101 Dothideomycetes genomes: a test case for predicting lifestyles and emergence of pathogens.</title>
        <authorList>
            <person name="Haridas S."/>
            <person name="Albert R."/>
            <person name="Binder M."/>
            <person name="Bloem J."/>
            <person name="Labutti K."/>
            <person name="Salamov A."/>
            <person name="Andreopoulos B."/>
            <person name="Baker S."/>
            <person name="Barry K."/>
            <person name="Bills G."/>
            <person name="Bluhm B."/>
            <person name="Cannon C."/>
            <person name="Castanera R."/>
            <person name="Culley D."/>
            <person name="Daum C."/>
            <person name="Ezra D."/>
            <person name="Gonzalez J."/>
            <person name="Henrissat B."/>
            <person name="Kuo A."/>
            <person name="Liang C."/>
            <person name="Lipzen A."/>
            <person name="Lutzoni F."/>
            <person name="Magnuson J."/>
            <person name="Mondo S."/>
            <person name="Nolan M."/>
            <person name="Ohm R."/>
            <person name="Pangilinan J."/>
            <person name="Park H.-J."/>
            <person name="Ramirez L."/>
            <person name="Alfaro M."/>
            <person name="Sun H."/>
            <person name="Tritt A."/>
            <person name="Yoshinaga Y."/>
            <person name="Zwiers L.-H."/>
            <person name="Turgeon B."/>
            <person name="Goodwin S."/>
            <person name="Spatafora J."/>
            <person name="Crous P."/>
            <person name="Grigoriev I."/>
        </authorList>
    </citation>
    <scope>NUCLEOTIDE SEQUENCE</scope>
    <source>
        <strain evidence="2">SCOH1-5</strain>
    </source>
</reference>
<feature type="transmembrane region" description="Helical" evidence="1">
    <location>
        <begin position="16"/>
        <end position="36"/>
    </location>
</feature>
<dbReference type="AlphaFoldDB" id="A0A6A6EYX5"/>
<accession>A0A6A6EYX5</accession>
<name>A0A6A6EYX5_9PEZI</name>
<dbReference type="OrthoDB" id="3641893at2759"/>
<evidence type="ECO:0000313" key="3">
    <source>
        <dbReference type="Proteomes" id="UP000799539"/>
    </source>
</evidence>
<organism evidence="2 3">
    <name type="scientific">Cercospora zeae-maydis SCOH1-5</name>
    <dbReference type="NCBI Taxonomy" id="717836"/>
    <lineage>
        <taxon>Eukaryota</taxon>
        <taxon>Fungi</taxon>
        <taxon>Dikarya</taxon>
        <taxon>Ascomycota</taxon>
        <taxon>Pezizomycotina</taxon>
        <taxon>Dothideomycetes</taxon>
        <taxon>Dothideomycetidae</taxon>
        <taxon>Mycosphaerellales</taxon>
        <taxon>Mycosphaerellaceae</taxon>
        <taxon>Cercospora</taxon>
    </lineage>
</organism>
<keyword evidence="1" id="KW-0472">Membrane</keyword>
<sequence>MAQADGESGPSMSPSAIIVLCLVGAGALVLCCWALFRHFFHDSEERSTEMTQVDAENGMTQVQYMRLVRLRNQESLQAKYAHQSRYPSSQWHSKTMMTNTSSVMSV</sequence>
<proteinExistence type="predicted"/>
<dbReference type="Proteomes" id="UP000799539">
    <property type="component" value="Unassembled WGS sequence"/>
</dbReference>
<evidence type="ECO:0000313" key="2">
    <source>
        <dbReference type="EMBL" id="KAF2206190.1"/>
    </source>
</evidence>